<dbReference type="InterPro" id="IPR052896">
    <property type="entry name" value="GGT-like_enzyme"/>
</dbReference>
<evidence type="ECO:0000313" key="1">
    <source>
        <dbReference type="EMBL" id="GAA4334877.1"/>
    </source>
</evidence>
<dbReference type="InterPro" id="IPR043138">
    <property type="entry name" value="GGT_lsub"/>
</dbReference>
<proteinExistence type="predicted"/>
<name>A0ABP8H5Z3_9BURK</name>
<dbReference type="Proteomes" id="UP001501671">
    <property type="component" value="Unassembled WGS sequence"/>
</dbReference>
<dbReference type="InterPro" id="IPR029055">
    <property type="entry name" value="Ntn_hydrolases_N"/>
</dbReference>
<organism evidence="1 2">
    <name type="scientific">Pigmentiphaga soli</name>
    <dbReference type="NCBI Taxonomy" id="1007095"/>
    <lineage>
        <taxon>Bacteria</taxon>
        <taxon>Pseudomonadati</taxon>
        <taxon>Pseudomonadota</taxon>
        <taxon>Betaproteobacteria</taxon>
        <taxon>Burkholderiales</taxon>
        <taxon>Alcaligenaceae</taxon>
        <taxon>Pigmentiphaga</taxon>
    </lineage>
</organism>
<dbReference type="Pfam" id="PF01019">
    <property type="entry name" value="G_glu_transpept"/>
    <property type="match status" value="1"/>
</dbReference>
<dbReference type="PANTHER" id="PTHR43881:SF5">
    <property type="entry name" value="GAMMA-GLUTAMYLTRANSPEPTIDASE"/>
    <property type="match status" value="1"/>
</dbReference>
<protein>
    <submittedName>
        <fullName evidence="1">Oxamate amidohydrolase</fullName>
    </submittedName>
</protein>
<dbReference type="RefSeq" id="WP_345250415.1">
    <property type="nucleotide sequence ID" value="NZ_BAABFO010000012.1"/>
</dbReference>
<dbReference type="Gene3D" id="3.60.20.40">
    <property type="match status" value="1"/>
</dbReference>
<dbReference type="Gene3D" id="1.10.246.130">
    <property type="match status" value="1"/>
</dbReference>
<dbReference type="EMBL" id="BAABFO010000012">
    <property type="protein sequence ID" value="GAA4334877.1"/>
    <property type="molecule type" value="Genomic_DNA"/>
</dbReference>
<reference evidence="2" key="1">
    <citation type="journal article" date="2019" name="Int. J. Syst. Evol. Microbiol.">
        <title>The Global Catalogue of Microorganisms (GCM) 10K type strain sequencing project: providing services to taxonomists for standard genome sequencing and annotation.</title>
        <authorList>
            <consortium name="The Broad Institute Genomics Platform"/>
            <consortium name="The Broad Institute Genome Sequencing Center for Infectious Disease"/>
            <person name="Wu L."/>
            <person name="Ma J."/>
        </authorList>
    </citation>
    <scope>NUCLEOTIDE SEQUENCE [LARGE SCALE GENOMIC DNA]</scope>
    <source>
        <strain evidence="2">JCM 17666</strain>
    </source>
</reference>
<sequence>MRSPLFTPNPMRGSRAVAVAPHALAAQSALAVMREGGNAVEAMVAAAATISVVYPHMNSIGGDGFWLISQPGGAPVALEACGAAAGAASIDAYRAHGLAAIPFRGGLAANTVAGTVSGWDAALAWSAEQLGGRLPLSRLLGDAIDYARRGIPVTASQSRCTQAKRDELAAVHGFADAFLPGGAAPATGSVFRQPRLADTFEHLARAGLDDFYRGDLARSLAHDLAAAGSPLTLADLDQHQAVWKTPLTLAHSAGLVYNVRPPTQGLVSLLILGQLDRLLARDMDPSGADFVHACAESTKLAFNIRDRLITDPAYMEDDPQELLDPDRLDAMAARILPRQAAPWGAGRGPADTVWMGAIDTNGVAVSFIQSIYHEFGSGVVLAQSGVNWQNRGCSFSLDPDALNPLTPHRKPFHTLNPALARLHDGRTLVYGNMGGDGQPQSQSAVFSRIVHFGMNPQAAIDAPRWLLGRTWGQTSDTLKLEARFDPAVADDLRARGHDVEILLPYDETMGHAGALIRHPDGMLEGGFDPRSDGAVASW</sequence>
<dbReference type="PANTHER" id="PTHR43881">
    <property type="entry name" value="GAMMA-GLUTAMYLTRANSPEPTIDASE (AFU_ORTHOLOGUE AFUA_4G13580)"/>
    <property type="match status" value="1"/>
</dbReference>
<evidence type="ECO:0000313" key="2">
    <source>
        <dbReference type="Proteomes" id="UP001501671"/>
    </source>
</evidence>
<comment type="caution">
    <text evidence="1">The sequence shown here is derived from an EMBL/GenBank/DDBJ whole genome shotgun (WGS) entry which is preliminary data.</text>
</comment>
<dbReference type="PRINTS" id="PR01210">
    <property type="entry name" value="GGTRANSPTASE"/>
</dbReference>
<dbReference type="InterPro" id="IPR043137">
    <property type="entry name" value="GGT_ssub_C"/>
</dbReference>
<accession>A0ABP8H5Z3</accession>
<dbReference type="SUPFAM" id="SSF56235">
    <property type="entry name" value="N-terminal nucleophile aminohydrolases (Ntn hydrolases)"/>
    <property type="match status" value="1"/>
</dbReference>
<gene>
    <name evidence="1" type="primary">hpxW</name>
    <name evidence="1" type="ORF">GCM10023144_27560</name>
</gene>
<keyword evidence="2" id="KW-1185">Reference proteome</keyword>